<dbReference type="PANTHER" id="PTHR11362:SF44">
    <property type="entry name" value="PHOSPHATIDYLETHANOLAMINE-BINDING PROTEIN"/>
    <property type="match status" value="1"/>
</dbReference>
<comment type="caution">
    <text evidence="1">The sequence shown here is derived from an EMBL/GenBank/DDBJ whole genome shotgun (WGS) entry which is preliminary data.</text>
</comment>
<reference evidence="1 2" key="1">
    <citation type="submission" date="2024-05" db="EMBL/GenBank/DDBJ databases">
        <title>Culex pipiens pipiens assembly and annotation.</title>
        <authorList>
            <person name="Alout H."/>
            <person name="Durand T."/>
        </authorList>
    </citation>
    <scope>NUCLEOTIDE SEQUENCE [LARGE SCALE GENOMIC DNA]</scope>
    <source>
        <strain evidence="1">HA-2024</strain>
        <tissue evidence="1">Whole body</tissue>
    </source>
</reference>
<dbReference type="InterPro" id="IPR036610">
    <property type="entry name" value="PEBP-like_sf"/>
</dbReference>
<dbReference type="Pfam" id="PF01161">
    <property type="entry name" value="PBP"/>
    <property type="match status" value="1"/>
</dbReference>
<gene>
    <name evidence="1" type="ORF">pipiens_009552</name>
</gene>
<keyword evidence="2" id="KW-1185">Reference proteome</keyword>
<accession>A0ABD1DDH0</accession>
<dbReference type="EMBL" id="JBEHCU010006181">
    <property type="protein sequence ID" value="KAL1397701.1"/>
    <property type="molecule type" value="Genomic_DNA"/>
</dbReference>
<sequence length="249" mass="28252">METRRHFAMTQKLAGKSLSLVDFPLTNFHHGTVTVGKSEAAPTCWPPRRAVTMAALEFVRDFKNHKIVPDVIPVPPESLLQVTYPGEHRVNLGNVLMPKQVKDIPVVRWMPPAEPASYYTLCMTDPDAPCRTTPKFREWHHWLVVNIPGNGDIDRGDVLSEYIGAAPAKKTGLHRYVFLLYQQPNGLLDCDEARLSNRSSQGRGKFSIQKFSEKYQLSPVPVAGNFFQAQWSEYVPKLYRQLGQFQNAF</sequence>
<dbReference type="SUPFAM" id="SSF49777">
    <property type="entry name" value="PEBP-like"/>
    <property type="match status" value="1"/>
</dbReference>
<dbReference type="Proteomes" id="UP001562425">
    <property type="component" value="Unassembled WGS sequence"/>
</dbReference>
<dbReference type="CDD" id="cd00866">
    <property type="entry name" value="PEBP_euk"/>
    <property type="match status" value="1"/>
</dbReference>
<protein>
    <recommendedName>
        <fullName evidence="3">Phosphatidylethanolamine-binding protein</fullName>
    </recommendedName>
</protein>
<proteinExistence type="predicted"/>
<dbReference type="InterPro" id="IPR035810">
    <property type="entry name" value="PEBP_euk"/>
</dbReference>
<evidence type="ECO:0000313" key="2">
    <source>
        <dbReference type="Proteomes" id="UP001562425"/>
    </source>
</evidence>
<evidence type="ECO:0000313" key="1">
    <source>
        <dbReference type="EMBL" id="KAL1397701.1"/>
    </source>
</evidence>
<organism evidence="1 2">
    <name type="scientific">Culex pipiens pipiens</name>
    <name type="common">Northern house mosquito</name>
    <dbReference type="NCBI Taxonomy" id="38569"/>
    <lineage>
        <taxon>Eukaryota</taxon>
        <taxon>Metazoa</taxon>
        <taxon>Ecdysozoa</taxon>
        <taxon>Arthropoda</taxon>
        <taxon>Hexapoda</taxon>
        <taxon>Insecta</taxon>
        <taxon>Pterygota</taxon>
        <taxon>Neoptera</taxon>
        <taxon>Endopterygota</taxon>
        <taxon>Diptera</taxon>
        <taxon>Nematocera</taxon>
        <taxon>Culicoidea</taxon>
        <taxon>Culicidae</taxon>
        <taxon>Culicinae</taxon>
        <taxon>Culicini</taxon>
        <taxon>Culex</taxon>
        <taxon>Culex</taxon>
    </lineage>
</organism>
<dbReference type="InterPro" id="IPR008914">
    <property type="entry name" value="PEBP"/>
</dbReference>
<dbReference type="Gene3D" id="3.90.280.10">
    <property type="entry name" value="PEBP-like"/>
    <property type="match status" value="1"/>
</dbReference>
<name>A0ABD1DDH0_CULPP</name>
<evidence type="ECO:0008006" key="3">
    <source>
        <dbReference type="Google" id="ProtNLM"/>
    </source>
</evidence>
<dbReference type="AlphaFoldDB" id="A0ABD1DDH0"/>
<dbReference type="PANTHER" id="PTHR11362">
    <property type="entry name" value="PHOSPHATIDYLETHANOLAMINE-BINDING PROTEIN"/>
    <property type="match status" value="1"/>
</dbReference>